<dbReference type="EMBL" id="SSOB01000002">
    <property type="protein sequence ID" value="THF84137.1"/>
    <property type="molecule type" value="Genomic_DNA"/>
</dbReference>
<proteinExistence type="predicted"/>
<comment type="caution">
    <text evidence="1">The sequence shown here is derived from an EMBL/GenBank/DDBJ whole genome shotgun (WGS) entry which is preliminary data.</text>
</comment>
<dbReference type="AlphaFoldDB" id="A0A4S4C879"/>
<evidence type="ECO:0000313" key="2">
    <source>
        <dbReference type="Proteomes" id="UP000310636"/>
    </source>
</evidence>
<reference evidence="1 2" key="1">
    <citation type="submission" date="2019-04" db="EMBL/GenBank/DDBJ databases">
        <title>Cohnella sp. nov. isolated from preserved vegetables.</title>
        <authorList>
            <person name="Lin S.-Y."/>
            <person name="Hung M.-H."/>
            <person name="Young C.-C."/>
        </authorList>
    </citation>
    <scope>NUCLEOTIDE SEQUENCE [LARGE SCALE GENOMIC DNA]</scope>
    <source>
        <strain evidence="1 2">CC-MHH1044</strain>
    </source>
</reference>
<protein>
    <submittedName>
        <fullName evidence="1">ArsR family transcriptional regulator</fullName>
    </submittedName>
</protein>
<dbReference type="RefSeq" id="WP_136368139.1">
    <property type="nucleotide sequence ID" value="NZ_SSOB01000002.1"/>
</dbReference>
<gene>
    <name evidence="1" type="ORF">E6C55_02200</name>
</gene>
<accession>A0A4S4C879</accession>
<organism evidence="1 2">
    <name type="scientific">Cohnella fermenti</name>
    <dbReference type="NCBI Taxonomy" id="2565925"/>
    <lineage>
        <taxon>Bacteria</taxon>
        <taxon>Bacillati</taxon>
        <taxon>Bacillota</taxon>
        <taxon>Bacilli</taxon>
        <taxon>Bacillales</taxon>
        <taxon>Paenibacillaceae</taxon>
        <taxon>Cohnella</taxon>
    </lineage>
</organism>
<name>A0A4S4C879_9BACL</name>
<dbReference type="Proteomes" id="UP000310636">
    <property type="component" value="Unassembled WGS sequence"/>
</dbReference>
<sequence>MRKEEEVIAIRIRLGYIGVEDTMDRVLAVIRKFPELEAVPFRHDRFEDIPAIVDENTERVDLWLTSGPLVYDVVMQHGDPGVPVHALPYSGASLYRTMCQVFLQHPCEANELSFDIVSENELIELFREVGLDAAALHRADYDGSYRSLIEFHRSLWSDGRTKAAVTCVWYVYHELRRLGVPAYRVAPTEAAIESTLASIVLALETERYKDAQAAVQWIETDPYDRRTDRLQTSDDLNRLEWQLTDKLLHYSNHVHGSLKIISPGRYILFTTRGALREATGNFVRIPDLPELAELRASLTCGIGIGRTMDEAERLGGMALAQSRAHGQGSWMVVFDDKTAKGPLGDPVPLEFGYDTQRFAEAASRSSLSPATLGKIEAVLRLLGTDTINANLLARHLKIVPRSARRILIQLENSGYAEAAGEESPTARGRPIRNYRISLKQGR</sequence>
<evidence type="ECO:0000313" key="1">
    <source>
        <dbReference type="EMBL" id="THF84137.1"/>
    </source>
</evidence>
<keyword evidence="2" id="KW-1185">Reference proteome</keyword>
<dbReference type="OrthoDB" id="4986073at2"/>